<feature type="compositionally biased region" description="Acidic residues" evidence="5">
    <location>
        <begin position="131"/>
        <end position="142"/>
    </location>
</feature>
<feature type="compositionally biased region" description="Basic and acidic residues" evidence="5">
    <location>
        <begin position="323"/>
        <end position="335"/>
    </location>
</feature>
<feature type="region of interest" description="Disordered" evidence="5">
    <location>
        <begin position="131"/>
        <end position="155"/>
    </location>
</feature>
<accession>A0AAN9I7H8</accession>
<feature type="compositionally biased region" description="Acidic residues" evidence="5">
    <location>
        <begin position="193"/>
        <end position="212"/>
    </location>
</feature>
<keyword evidence="6" id="KW-0472">Membrane</keyword>
<reference evidence="9 10" key="1">
    <citation type="submission" date="2024-01" db="EMBL/GenBank/DDBJ databases">
        <title>The genomes of 5 underutilized Papilionoideae crops provide insights into root nodulation and disease resistance.</title>
        <authorList>
            <person name="Yuan L."/>
        </authorList>
    </citation>
    <scope>NUCLEOTIDE SEQUENCE [LARGE SCALE GENOMIC DNA]</scope>
    <source>
        <strain evidence="9">LY-2023</strain>
        <tissue evidence="9">Leaf</tissue>
    </source>
</reference>
<dbReference type="InterPro" id="IPR012580">
    <property type="entry name" value="NUC153"/>
</dbReference>
<feature type="compositionally biased region" description="Basic and acidic residues" evidence="5">
    <location>
        <begin position="225"/>
        <end position="251"/>
    </location>
</feature>
<evidence type="ECO:0000256" key="5">
    <source>
        <dbReference type="SAM" id="MobiDB-lite"/>
    </source>
</evidence>
<dbReference type="InterPro" id="IPR056750">
    <property type="entry name" value="RRM_ESF1"/>
</dbReference>
<dbReference type="GO" id="GO:0005730">
    <property type="term" value="C:nucleolus"/>
    <property type="evidence" value="ECO:0007669"/>
    <property type="project" value="UniProtKB-SubCell"/>
</dbReference>
<evidence type="ECO:0000256" key="2">
    <source>
        <dbReference type="ARBA" id="ARBA00009087"/>
    </source>
</evidence>
<dbReference type="Pfam" id="PF08159">
    <property type="entry name" value="NUC153"/>
    <property type="match status" value="1"/>
</dbReference>
<evidence type="ECO:0000313" key="9">
    <source>
        <dbReference type="EMBL" id="KAK7262991.1"/>
    </source>
</evidence>
<keyword evidence="4" id="KW-0539">Nucleus</keyword>
<dbReference type="InterPro" id="IPR039754">
    <property type="entry name" value="Esf1"/>
</dbReference>
<organism evidence="9 10">
    <name type="scientific">Clitoria ternatea</name>
    <name type="common">Butterfly pea</name>
    <dbReference type="NCBI Taxonomy" id="43366"/>
    <lineage>
        <taxon>Eukaryota</taxon>
        <taxon>Viridiplantae</taxon>
        <taxon>Streptophyta</taxon>
        <taxon>Embryophyta</taxon>
        <taxon>Tracheophyta</taxon>
        <taxon>Spermatophyta</taxon>
        <taxon>Magnoliopsida</taxon>
        <taxon>eudicotyledons</taxon>
        <taxon>Gunneridae</taxon>
        <taxon>Pentapetalae</taxon>
        <taxon>rosids</taxon>
        <taxon>fabids</taxon>
        <taxon>Fabales</taxon>
        <taxon>Fabaceae</taxon>
        <taxon>Papilionoideae</taxon>
        <taxon>50 kb inversion clade</taxon>
        <taxon>NPAAA clade</taxon>
        <taxon>indigoferoid/millettioid clade</taxon>
        <taxon>Phaseoleae</taxon>
        <taxon>Clitoria</taxon>
    </lineage>
</organism>
<feature type="transmembrane region" description="Helical" evidence="6">
    <location>
        <begin position="29"/>
        <end position="50"/>
    </location>
</feature>
<feature type="domain" description="NUC153" evidence="7">
    <location>
        <begin position="258"/>
        <end position="280"/>
    </location>
</feature>
<proteinExistence type="inferred from homology"/>
<comment type="similarity">
    <text evidence="2">Belongs to the ESF1 family.</text>
</comment>
<feature type="compositionally biased region" description="Basic and acidic residues" evidence="5">
    <location>
        <begin position="292"/>
        <end position="315"/>
    </location>
</feature>
<dbReference type="GO" id="GO:0003723">
    <property type="term" value="F:RNA binding"/>
    <property type="evidence" value="ECO:0007669"/>
    <property type="project" value="TreeGrafter"/>
</dbReference>
<evidence type="ECO:0000256" key="1">
    <source>
        <dbReference type="ARBA" id="ARBA00004604"/>
    </source>
</evidence>
<feature type="region of interest" description="Disordered" evidence="5">
    <location>
        <begin position="281"/>
        <end position="335"/>
    </location>
</feature>
<name>A0AAN9I7H8_CLITE</name>
<dbReference type="Proteomes" id="UP001359559">
    <property type="component" value="Unassembled WGS sequence"/>
</dbReference>
<evidence type="ECO:0000256" key="4">
    <source>
        <dbReference type="ARBA" id="ARBA00023242"/>
    </source>
</evidence>
<keyword evidence="6" id="KW-1133">Transmembrane helix</keyword>
<gene>
    <name evidence="9" type="ORF">RJT34_30575</name>
</gene>
<evidence type="ECO:0000259" key="8">
    <source>
        <dbReference type="Pfam" id="PF25121"/>
    </source>
</evidence>
<dbReference type="GO" id="GO:0006364">
    <property type="term" value="P:rRNA processing"/>
    <property type="evidence" value="ECO:0007669"/>
    <property type="project" value="InterPro"/>
</dbReference>
<keyword evidence="6" id="KW-0812">Transmembrane</keyword>
<dbReference type="AlphaFoldDB" id="A0AAN9I7H8"/>
<dbReference type="PANTHER" id="PTHR12202">
    <property type="entry name" value="ESF1 HOMOLOG"/>
    <property type="match status" value="1"/>
</dbReference>
<feature type="region of interest" description="Disordered" evidence="5">
    <location>
        <begin position="184"/>
        <end position="251"/>
    </location>
</feature>
<dbReference type="PANTHER" id="PTHR12202:SF0">
    <property type="entry name" value="ESF1 HOMOLOG"/>
    <property type="match status" value="1"/>
</dbReference>
<dbReference type="Pfam" id="PF25121">
    <property type="entry name" value="RRM_ESF1"/>
    <property type="match status" value="1"/>
</dbReference>
<comment type="caution">
    <text evidence="9">The sequence shown here is derived from an EMBL/GenBank/DDBJ whole genome shotgun (WGS) entry which is preliminary data.</text>
</comment>
<evidence type="ECO:0000256" key="6">
    <source>
        <dbReference type="SAM" id="Phobius"/>
    </source>
</evidence>
<feature type="domain" description="ESF1 RRM" evidence="8">
    <location>
        <begin position="45"/>
        <end position="99"/>
    </location>
</feature>
<dbReference type="EMBL" id="JAYKXN010000008">
    <property type="protein sequence ID" value="KAK7262991.1"/>
    <property type="molecule type" value="Genomic_DNA"/>
</dbReference>
<protein>
    <submittedName>
        <fullName evidence="9">Uncharacterized protein</fullName>
    </submittedName>
</protein>
<keyword evidence="3" id="KW-0175">Coiled coil</keyword>
<evidence type="ECO:0000256" key="3">
    <source>
        <dbReference type="ARBA" id="ARBA00023054"/>
    </source>
</evidence>
<keyword evidence="10" id="KW-1185">Reference proteome</keyword>
<sequence length="367" mass="42419">MPPKNRRSKSDPVPVRFFFPSESKMPPKIVGSTIILVIFTTLHVILYYYAVVECDLSTTTNYIYKECDGLEVMQSSNALDLRFIPDNMEFKHPPRNLATEVPTNYEGKDFYSRALQHSKLAQLELNEFLTSDESESDDDEGNNETNDQSDKKAKKWDKYHALLQDNKQFWEAYLRKRREKKKAEKNKAKYFSDDADSDTEQEAAEDADDFFVEEPTVKKNKKAKSKDGEEPKLQNMDVGEKRDKAIDERKIPSTAYDDSRFAALFSPEYAIEPTDPQFKRSATYARQLAQKQQKDNMDLSAEGEHMKLERKRLSSDDSGMMKGQDEGLDPLKSRKDTYELSSLVKSIKMKSKQVQLPFDGKTRKDKK</sequence>
<evidence type="ECO:0000313" key="10">
    <source>
        <dbReference type="Proteomes" id="UP001359559"/>
    </source>
</evidence>
<evidence type="ECO:0000259" key="7">
    <source>
        <dbReference type="Pfam" id="PF08159"/>
    </source>
</evidence>
<comment type="subcellular location">
    <subcellularLocation>
        <location evidence="1">Nucleus</location>
        <location evidence="1">Nucleolus</location>
    </subcellularLocation>
</comment>